<name>A0A1H0M8R7_9PSEU</name>
<keyword evidence="4" id="KW-1185">Reference proteome</keyword>
<dbReference type="SUPFAM" id="SSF53474">
    <property type="entry name" value="alpha/beta-Hydrolases"/>
    <property type="match status" value="1"/>
</dbReference>
<evidence type="ECO:0000313" key="4">
    <source>
        <dbReference type="Proteomes" id="UP000199651"/>
    </source>
</evidence>
<dbReference type="Proteomes" id="UP000199651">
    <property type="component" value="Unassembled WGS sequence"/>
</dbReference>
<gene>
    <name evidence="3" type="ORF">SAMN05192558_104457</name>
</gene>
<dbReference type="Pfam" id="PF00975">
    <property type="entry name" value="Thioesterase"/>
    <property type="match status" value="1"/>
</dbReference>
<dbReference type="GO" id="GO:0008610">
    <property type="term" value="P:lipid biosynthetic process"/>
    <property type="evidence" value="ECO:0007669"/>
    <property type="project" value="TreeGrafter"/>
</dbReference>
<dbReference type="STRING" id="504798.SAMN05421871_1053"/>
<dbReference type="EMBL" id="FNJB01000004">
    <property type="protein sequence ID" value="SDO76725.1"/>
    <property type="molecule type" value="Genomic_DNA"/>
</dbReference>
<dbReference type="RefSeq" id="WP_091374117.1">
    <property type="nucleotide sequence ID" value="NZ_FNDV01000005.1"/>
</dbReference>
<evidence type="ECO:0000313" key="3">
    <source>
        <dbReference type="EMBL" id="SDO76725.1"/>
    </source>
</evidence>
<comment type="similarity">
    <text evidence="1">Belongs to the thioesterase family.</text>
</comment>
<dbReference type="InterPro" id="IPR012223">
    <property type="entry name" value="TEII"/>
</dbReference>
<dbReference type="Gene3D" id="3.40.50.1820">
    <property type="entry name" value="alpha/beta hydrolase"/>
    <property type="match status" value="1"/>
</dbReference>
<dbReference type="PANTHER" id="PTHR11487">
    <property type="entry name" value="THIOESTERASE"/>
    <property type="match status" value="1"/>
</dbReference>
<reference evidence="4" key="1">
    <citation type="submission" date="2016-10" db="EMBL/GenBank/DDBJ databases">
        <authorList>
            <person name="Varghese N."/>
            <person name="Submissions S."/>
        </authorList>
    </citation>
    <scope>NUCLEOTIDE SEQUENCE [LARGE SCALE GENOMIC DNA]</scope>
    <source>
        <strain evidence="4">IBRC-M 10655</strain>
    </source>
</reference>
<organism evidence="3 4">
    <name type="scientific">Actinokineospora alba</name>
    <dbReference type="NCBI Taxonomy" id="504798"/>
    <lineage>
        <taxon>Bacteria</taxon>
        <taxon>Bacillati</taxon>
        <taxon>Actinomycetota</taxon>
        <taxon>Actinomycetes</taxon>
        <taxon>Pseudonocardiales</taxon>
        <taxon>Pseudonocardiaceae</taxon>
        <taxon>Actinokineospora</taxon>
    </lineage>
</organism>
<feature type="domain" description="Thioesterase" evidence="2">
    <location>
        <begin position="10"/>
        <end position="218"/>
    </location>
</feature>
<dbReference type="AlphaFoldDB" id="A0A1H0M8R7"/>
<evidence type="ECO:0000256" key="1">
    <source>
        <dbReference type="ARBA" id="ARBA00007169"/>
    </source>
</evidence>
<protein>
    <submittedName>
        <fullName evidence="3">Surfactin synthase thioesterase subunit</fullName>
    </submittedName>
</protein>
<dbReference type="InterPro" id="IPR001031">
    <property type="entry name" value="Thioesterase"/>
</dbReference>
<dbReference type="PANTHER" id="PTHR11487:SF0">
    <property type="entry name" value="S-ACYL FATTY ACID SYNTHASE THIOESTERASE, MEDIUM CHAIN"/>
    <property type="match status" value="1"/>
</dbReference>
<proteinExistence type="inferred from homology"/>
<dbReference type="OrthoDB" id="4169718at2"/>
<accession>A0A1H0M8R7</accession>
<dbReference type="InterPro" id="IPR029058">
    <property type="entry name" value="AB_hydrolase_fold"/>
</dbReference>
<sequence>MSSATDPPFRLVCLPPAGGSAATFKPWVAGLGPEFAVDAVDVRGRAGSLVEVAADLAHSIAAPGRYALVGHSLGGLLAFEIAKRIADSGLPAPEFAVVAGSRPPHRSSSRVFAPLLSLDDDRLIDALASMGAVNPLLRKSPLRGLFMPALRADLELIVGYSGPAEAVSVPLVAWHGVDDPLASPALGLEWARYAAAGFTHAAVEGGHFFLYERVSVVRGLLRQLVGLPVAGTSGGRFPIGA</sequence>
<evidence type="ECO:0000259" key="2">
    <source>
        <dbReference type="Pfam" id="PF00975"/>
    </source>
</evidence>